<dbReference type="EMBL" id="BPFB01000035">
    <property type="protein sequence ID" value="GIU49117.1"/>
    <property type="molecule type" value="Genomic_DNA"/>
</dbReference>
<evidence type="ECO:0000313" key="2">
    <source>
        <dbReference type="Proteomes" id="UP000761574"/>
    </source>
</evidence>
<keyword evidence="2" id="KW-1185">Reference proteome</keyword>
<sequence>MQYIEVKSSETPLDLLFEADPCEANIASYLSDSWCFAALDNGRILAACIVKP</sequence>
<proteinExistence type="predicted"/>
<gene>
    <name evidence="1" type="ORF">TUM4630_27000</name>
</gene>
<evidence type="ECO:0000313" key="1">
    <source>
        <dbReference type="EMBL" id="GIU49117.1"/>
    </source>
</evidence>
<dbReference type="Proteomes" id="UP000761574">
    <property type="component" value="Unassembled WGS sequence"/>
</dbReference>
<comment type="caution">
    <text evidence="1">The sequence shown here is derived from an EMBL/GenBank/DDBJ whole genome shotgun (WGS) entry which is preliminary data.</text>
</comment>
<dbReference type="RefSeq" id="WP_211328786.1">
    <property type="nucleotide sequence ID" value="NZ_BPFB01000035.1"/>
</dbReference>
<dbReference type="Gene3D" id="3.40.630.30">
    <property type="match status" value="1"/>
</dbReference>
<evidence type="ECO:0008006" key="3">
    <source>
        <dbReference type="Google" id="ProtNLM"/>
    </source>
</evidence>
<reference evidence="1 2" key="1">
    <citation type="submission" date="2021-05" db="EMBL/GenBank/DDBJ databases">
        <title>Molecular characterization for Shewanella algae harboring chromosomal blaOXA-55-like strains isolated from clinical and environment sample.</title>
        <authorList>
            <person name="Ohama Y."/>
            <person name="Aoki K."/>
            <person name="Harada S."/>
            <person name="Moriya K."/>
            <person name="Ishii Y."/>
            <person name="Tateda K."/>
        </authorList>
    </citation>
    <scope>NUCLEOTIDE SEQUENCE [LARGE SCALE GENOMIC DNA]</scope>
    <source>
        <strain evidence="1 2">LMG 23746</strain>
    </source>
</reference>
<accession>A0ABQ4PLU7</accession>
<organism evidence="1 2">
    <name type="scientific">Shewanella algidipiscicola</name>
    <dbReference type="NCBI Taxonomy" id="614070"/>
    <lineage>
        <taxon>Bacteria</taxon>
        <taxon>Pseudomonadati</taxon>
        <taxon>Pseudomonadota</taxon>
        <taxon>Gammaproteobacteria</taxon>
        <taxon>Alteromonadales</taxon>
        <taxon>Shewanellaceae</taxon>
        <taxon>Shewanella</taxon>
    </lineage>
</organism>
<name>A0ABQ4PLU7_9GAMM</name>
<protein>
    <recommendedName>
        <fullName evidence="3">GNAT family N-acetyltransferase</fullName>
    </recommendedName>
</protein>